<sequence length="407" mass="45139">MHLFIICFSLQIGFSLQWTNSVIGLPTVSCEEDSIRVQIETEQPFNGRFFVKGEHTNGECIRDYTRGLGDEDGTISQHSFESSNNKPIADALLRRKTNGEQFCPPCECNRRKRRETKSNQLDMRVQLDKCNMQRDRIASPPGLRLSLVVIVSFHSSFITKLDKAYRVQCLYSESNTTFSTQLDVKMPQSENITRSVSPTSCQYNIRNSNGRIGSNVKVGEEITHEWSCDSPYPEVYSLLVHSCTVSDGRGDRMEIINDKGCSTDISLIGTPSYSSSSLSASLHSSVFKFPDRNSMDIQCSISLCAKSGGDCERITPPDCSSTRIRRSILNISSLPTWTLHSSTLSILDSDSDLPSSSVLPSLPFTSHLSIPSSFCLSLPSYSLLISLTSSTVVASFALLICAHKSFR</sequence>
<name>A0A2A6CCM4_PRIPA</name>
<evidence type="ECO:0000256" key="3">
    <source>
        <dbReference type="ARBA" id="ARBA00022475"/>
    </source>
</evidence>
<evidence type="ECO:0000256" key="4">
    <source>
        <dbReference type="ARBA" id="ARBA00022692"/>
    </source>
</evidence>
<keyword evidence="3" id="KW-1003">Cell membrane</keyword>
<dbReference type="EnsemblMetazoa" id="PPA40300.1">
    <property type="protein sequence ID" value="PPA40300.1"/>
    <property type="gene ID" value="WBGene00278669"/>
</dbReference>
<evidence type="ECO:0000256" key="5">
    <source>
        <dbReference type="ARBA" id="ARBA00022729"/>
    </source>
</evidence>
<dbReference type="OrthoDB" id="6139674at2759"/>
<evidence type="ECO:0000313" key="9">
    <source>
        <dbReference type="Proteomes" id="UP000005239"/>
    </source>
</evidence>
<accession>A0A8R1YXD9</accession>
<dbReference type="SMART" id="SM00241">
    <property type="entry name" value="ZP"/>
    <property type="match status" value="1"/>
</dbReference>
<evidence type="ECO:0000256" key="2">
    <source>
        <dbReference type="ARBA" id="ARBA00022460"/>
    </source>
</evidence>
<keyword evidence="2" id="KW-0193">Cuticle</keyword>
<accession>A0A2A6CCM4</accession>
<keyword evidence="7" id="KW-0472">Membrane</keyword>
<dbReference type="Proteomes" id="UP000005239">
    <property type="component" value="Unassembled WGS sequence"/>
</dbReference>
<dbReference type="PANTHER" id="PTHR22907">
    <property type="entry name" value="GH04558P"/>
    <property type="match status" value="1"/>
</dbReference>
<reference evidence="9" key="1">
    <citation type="journal article" date="2008" name="Nat. Genet.">
        <title>The Pristionchus pacificus genome provides a unique perspective on nematode lifestyle and parasitism.</title>
        <authorList>
            <person name="Dieterich C."/>
            <person name="Clifton S.W."/>
            <person name="Schuster L.N."/>
            <person name="Chinwalla A."/>
            <person name="Delehaunty K."/>
            <person name="Dinkelacker I."/>
            <person name="Fulton L."/>
            <person name="Fulton R."/>
            <person name="Godfrey J."/>
            <person name="Minx P."/>
            <person name="Mitreva M."/>
            <person name="Roeseler W."/>
            <person name="Tian H."/>
            <person name="Witte H."/>
            <person name="Yang S.P."/>
            <person name="Wilson R.K."/>
            <person name="Sommer R.J."/>
        </authorList>
    </citation>
    <scope>NUCLEOTIDE SEQUENCE [LARGE SCALE GENOMIC DNA]</scope>
    <source>
        <strain evidence="9">PS312</strain>
    </source>
</reference>
<dbReference type="Pfam" id="PF25057">
    <property type="entry name" value="CUT_N"/>
    <property type="match status" value="2"/>
</dbReference>
<gene>
    <name evidence="8" type="primary">WBGene00278669</name>
</gene>
<dbReference type="InterPro" id="IPR057475">
    <property type="entry name" value="CUT_C"/>
</dbReference>
<evidence type="ECO:0000256" key="6">
    <source>
        <dbReference type="ARBA" id="ARBA00022989"/>
    </source>
</evidence>
<dbReference type="AlphaFoldDB" id="A0A2A6CCM4"/>
<reference evidence="8" key="2">
    <citation type="submission" date="2022-06" db="UniProtKB">
        <authorList>
            <consortium name="EnsemblMetazoa"/>
        </authorList>
    </citation>
    <scope>IDENTIFICATION</scope>
    <source>
        <strain evidence="8">PS312</strain>
    </source>
</reference>
<keyword evidence="6" id="KW-1133">Transmembrane helix</keyword>
<evidence type="ECO:0000313" key="8">
    <source>
        <dbReference type="EnsemblMetazoa" id="PPA40300.1"/>
    </source>
</evidence>
<dbReference type="GO" id="GO:0005886">
    <property type="term" value="C:plasma membrane"/>
    <property type="evidence" value="ECO:0007669"/>
    <property type="project" value="UniProtKB-SubCell"/>
</dbReference>
<protein>
    <submittedName>
        <fullName evidence="8">Cutl-9</fullName>
    </submittedName>
</protein>
<dbReference type="PROSITE" id="PS51034">
    <property type="entry name" value="ZP_2"/>
    <property type="match status" value="1"/>
</dbReference>
<evidence type="ECO:0000256" key="1">
    <source>
        <dbReference type="ARBA" id="ARBA00004251"/>
    </source>
</evidence>
<keyword evidence="9" id="KW-1185">Reference proteome</keyword>
<dbReference type="InterPro" id="IPR001507">
    <property type="entry name" value="ZP_dom"/>
</dbReference>
<dbReference type="PANTHER" id="PTHR22907:SF54">
    <property type="entry name" value="GH04558P"/>
    <property type="match status" value="1"/>
</dbReference>
<evidence type="ECO:0000256" key="7">
    <source>
        <dbReference type="ARBA" id="ARBA00023136"/>
    </source>
</evidence>
<dbReference type="InterPro" id="IPR056953">
    <property type="entry name" value="CUT_N"/>
</dbReference>
<organism evidence="8 9">
    <name type="scientific">Pristionchus pacificus</name>
    <name type="common">Parasitic nematode worm</name>
    <dbReference type="NCBI Taxonomy" id="54126"/>
    <lineage>
        <taxon>Eukaryota</taxon>
        <taxon>Metazoa</taxon>
        <taxon>Ecdysozoa</taxon>
        <taxon>Nematoda</taxon>
        <taxon>Chromadorea</taxon>
        <taxon>Rhabditida</taxon>
        <taxon>Rhabditina</taxon>
        <taxon>Diplogasteromorpha</taxon>
        <taxon>Diplogasteroidea</taxon>
        <taxon>Neodiplogasteridae</taxon>
        <taxon>Pristionchus</taxon>
    </lineage>
</organism>
<keyword evidence="5" id="KW-0732">Signal</keyword>
<dbReference type="Pfam" id="PF25301">
    <property type="entry name" value="CUT_C"/>
    <property type="match status" value="1"/>
</dbReference>
<dbReference type="GO" id="GO:0042302">
    <property type="term" value="F:structural constituent of cuticle"/>
    <property type="evidence" value="ECO:0007669"/>
    <property type="project" value="UniProtKB-KW"/>
</dbReference>
<keyword evidence="4" id="KW-0812">Transmembrane</keyword>
<comment type="subcellular location">
    <subcellularLocation>
        <location evidence="1">Cell membrane</location>
        <topology evidence="1">Single-pass type I membrane protein</topology>
    </subcellularLocation>
</comment>
<dbReference type="InterPro" id="IPR051962">
    <property type="entry name" value="Cuticlin"/>
</dbReference>
<proteinExistence type="predicted"/>